<sequence length="85" mass="9874">MRSLPLFSILLASPEIMLCVCMYDPHPPTINNGFLFQTGSQAGTKTSNKYLQLNFFKTSKKITKEKYKTKKYKTKKKRPVYPCVY</sequence>
<feature type="signal peptide" evidence="1">
    <location>
        <begin position="1"/>
        <end position="19"/>
    </location>
</feature>
<comment type="caution">
    <text evidence="2">The sequence shown here is derived from an EMBL/GenBank/DDBJ whole genome shotgun (WGS) entry which is preliminary data.</text>
</comment>
<evidence type="ECO:0008006" key="4">
    <source>
        <dbReference type="Google" id="ProtNLM"/>
    </source>
</evidence>
<feature type="chain" id="PRO_5041305494" description="Secreted protein" evidence="1">
    <location>
        <begin position="20"/>
        <end position="85"/>
    </location>
</feature>
<evidence type="ECO:0000256" key="1">
    <source>
        <dbReference type="SAM" id="SignalP"/>
    </source>
</evidence>
<dbReference type="AlphaFoldDB" id="A0AA39ZKH2"/>
<reference evidence="2" key="1">
    <citation type="submission" date="2023-06" db="EMBL/GenBank/DDBJ databases">
        <title>Genome-scale phylogeny and comparative genomics of the fungal order Sordariales.</title>
        <authorList>
            <consortium name="Lawrence Berkeley National Laboratory"/>
            <person name="Hensen N."/>
            <person name="Bonometti L."/>
            <person name="Westerberg I."/>
            <person name="Brannstrom I.O."/>
            <person name="Guillou S."/>
            <person name="Cros-Aarteil S."/>
            <person name="Calhoun S."/>
            <person name="Haridas S."/>
            <person name="Kuo A."/>
            <person name="Mondo S."/>
            <person name="Pangilinan J."/>
            <person name="Riley R."/>
            <person name="Labutti K."/>
            <person name="Andreopoulos B."/>
            <person name="Lipzen A."/>
            <person name="Chen C."/>
            <person name="Yanf M."/>
            <person name="Daum C."/>
            <person name="Ng V."/>
            <person name="Clum A."/>
            <person name="Steindorff A."/>
            <person name="Ohm R."/>
            <person name="Martin F."/>
            <person name="Silar P."/>
            <person name="Natvig D."/>
            <person name="Lalanne C."/>
            <person name="Gautier V."/>
            <person name="Ament-Velasquez S.L."/>
            <person name="Kruys A."/>
            <person name="Hutchinson M.I."/>
            <person name="Powell A.J."/>
            <person name="Barry K."/>
            <person name="Miller A.N."/>
            <person name="Grigoriev I.V."/>
            <person name="Debuchy R."/>
            <person name="Gladieux P."/>
            <person name="Thoren M.H."/>
            <person name="Johannesson H."/>
        </authorList>
    </citation>
    <scope>NUCLEOTIDE SEQUENCE</scope>
    <source>
        <strain evidence="2">CBS 307.81</strain>
    </source>
</reference>
<proteinExistence type="predicted"/>
<gene>
    <name evidence="2" type="ORF">QBC41DRAFT_25209</name>
</gene>
<name>A0AA39ZKH2_9PEZI</name>
<organism evidence="2 3">
    <name type="scientific">Cercophora samala</name>
    <dbReference type="NCBI Taxonomy" id="330535"/>
    <lineage>
        <taxon>Eukaryota</taxon>
        <taxon>Fungi</taxon>
        <taxon>Dikarya</taxon>
        <taxon>Ascomycota</taxon>
        <taxon>Pezizomycotina</taxon>
        <taxon>Sordariomycetes</taxon>
        <taxon>Sordariomycetidae</taxon>
        <taxon>Sordariales</taxon>
        <taxon>Lasiosphaeriaceae</taxon>
        <taxon>Cercophora</taxon>
    </lineage>
</organism>
<dbReference type="Proteomes" id="UP001174997">
    <property type="component" value="Unassembled WGS sequence"/>
</dbReference>
<protein>
    <recommendedName>
        <fullName evidence="4">Secreted protein</fullName>
    </recommendedName>
</protein>
<evidence type="ECO:0000313" key="3">
    <source>
        <dbReference type="Proteomes" id="UP001174997"/>
    </source>
</evidence>
<keyword evidence="3" id="KW-1185">Reference proteome</keyword>
<dbReference type="EMBL" id="JAULSY010000013">
    <property type="protein sequence ID" value="KAK0672447.1"/>
    <property type="molecule type" value="Genomic_DNA"/>
</dbReference>
<keyword evidence="1" id="KW-0732">Signal</keyword>
<evidence type="ECO:0000313" key="2">
    <source>
        <dbReference type="EMBL" id="KAK0672447.1"/>
    </source>
</evidence>
<accession>A0AA39ZKH2</accession>